<evidence type="ECO:0000256" key="1">
    <source>
        <dbReference type="ARBA" id="ARBA00001966"/>
    </source>
</evidence>
<feature type="domain" description="MTTase N-terminal" evidence="8">
    <location>
        <begin position="1"/>
        <end position="109"/>
    </location>
</feature>
<feature type="domain" description="Radical SAM core" evidence="9">
    <location>
        <begin position="100"/>
        <end position="324"/>
    </location>
</feature>
<dbReference type="EMBL" id="DTHG01000013">
    <property type="protein sequence ID" value="HGW91127.1"/>
    <property type="molecule type" value="Genomic_DNA"/>
</dbReference>
<evidence type="ECO:0000313" key="10">
    <source>
        <dbReference type="EMBL" id="HGW91127.1"/>
    </source>
</evidence>
<evidence type="ECO:0000256" key="4">
    <source>
        <dbReference type="ARBA" id="ARBA00022691"/>
    </source>
</evidence>
<dbReference type="PROSITE" id="PS51449">
    <property type="entry name" value="MTTASE_N"/>
    <property type="match status" value="1"/>
</dbReference>
<dbReference type="Pfam" id="PF00919">
    <property type="entry name" value="UPF0004"/>
    <property type="match status" value="1"/>
</dbReference>
<dbReference type="InterPro" id="IPR006638">
    <property type="entry name" value="Elp3/MiaA/NifB-like_rSAM"/>
</dbReference>
<dbReference type="PROSITE" id="PS01278">
    <property type="entry name" value="MTTASE_RADICAL"/>
    <property type="match status" value="1"/>
</dbReference>
<keyword evidence="3 10" id="KW-0808">Transferase</keyword>
<dbReference type="GO" id="GO:0051539">
    <property type="term" value="F:4 iron, 4 sulfur cluster binding"/>
    <property type="evidence" value="ECO:0007669"/>
    <property type="project" value="UniProtKB-KW"/>
</dbReference>
<comment type="caution">
    <text evidence="10">The sequence shown here is derived from an EMBL/GenBank/DDBJ whole genome shotgun (WGS) entry which is preliminary data.</text>
</comment>
<gene>
    <name evidence="10" type="ORF">ENV67_01115</name>
</gene>
<name>A0A7C4YGB0_UNCW3</name>
<dbReference type="GO" id="GO:0035598">
    <property type="term" value="F:tRNA (N(6)-L-threonylcarbamoyladenosine(37)-C(2))-methylthiotransferase activity"/>
    <property type="evidence" value="ECO:0007669"/>
    <property type="project" value="TreeGrafter"/>
</dbReference>
<dbReference type="SFLD" id="SFLDG01082">
    <property type="entry name" value="B12-binding_domain_containing"/>
    <property type="match status" value="1"/>
</dbReference>
<keyword evidence="7" id="KW-0411">Iron-sulfur</keyword>
<keyword evidence="4" id="KW-0949">S-adenosyl-L-methionine</keyword>
<dbReference type="PANTHER" id="PTHR11918">
    <property type="entry name" value="RADICAL SAM PROTEINS"/>
    <property type="match status" value="1"/>
</dbReference>
<sequence>MRVAILTLGCKLNQYESERIKEIHIKKGDEIVSIDNKPDLIYVNTCSVTSLAGHQSRNLFRRAKRITDNIFVLGCHAKLFPYEFEGAKFFEIKNDDVNIIQERMRAYLKIQYGCNNFCSYCIVPYARGENISIPPSKIMEELEKKIQRGYCEIILTGTHIGNYEYDGLKLSDLVEKILSKKIHLRLSSLSPNNIDEKLIDLFHYDNLAPHIHISQQSGDNRILRLMKRRYKREDTLRIVEKIRKIREDVNIGADFIVGFPYEDDEAFNNSLKLIEEADFTYLHIFRFSPRPFTLAKLFEEKIPDSLKIERAKIMKEYGDRNNYRFREKMLGKIYKVFPVRKIDKDDKLYYGFTPNYIRVLFSKEPFFEPVFVRITKITNDRTYGEKV</sequence>
<evidence type="ECO:0000256" key="6">
    <source>
        <dbReference type="ARBA" id="ARBA00023004"/>
    </source>
</evidence>
<dbReference type="SFLD" id="SFLDS00029">
    <property type="entry name" value="Radical_SAM"/>
    <property type="match status" value="1"/>
</dbReference>
<dbReference type="Gene3D" id="3.30.750.210">
    <property type="match status" value="1"/>
</dbReference>
<evidence type="ECO:0000256" key="2">
    <source>
        <dbReference type="ARBA" id="ARBA00022485"/>
    </source>
</evidence>
<dbReference type="NCBIfam" id="TIGR00089">
    <property type="entry name" value="MiaB/RimO family radical SAM methylthiotransferase"/>
    <property type="match status" value="1"/>
</dbReference>
<dbReference type="PANTHER" id="PTHR11918:SF45">
    <property type="entry name" value="THREONYLCARBAMOYLADENOSINE TRNA METHYLTHIOTRANSFERASE"/>
    <property type="match status" value="1"/>
</dbReference>
<comment type="cofactor">
    <cofactor evidence="1">
        <name>[4Fe-4S] cluster</name>
        <dbReference type="ChEBI" id="CHEBI:49883"/>
    </cofactor>
</comment>
<keyword evidence="2" id="KW-0004">4Fe-4S</keyword>
<dbReference type="AlphaFoldDB" id="A0A7C4YGB0"/>
<evidence type="ECO:0000256" key="3">
    <source>
        <dbReference type="ARBA" id="ARBA00022679"/>
    </source>
</evidence>
<dbReference type="EC" id="2.8.4.-" evidence="10"/>
<evidence type="ECO:0000259" key="9">
    <source>
        <dbReference type="PROSITE" id="PS51918"/>
    </source>
</evidence>
<dbReference type="SMART" id="SM00729">
    <property type="entry name" value="Elp3"/>
    <property type="match status" value="1"/>
</dbReference>
<organism evidence="10">
    <name type="scientific">candidate division WOR-3 bacterium</name>
    <dbReference type="NCBI Taxonomy" id="2052148"/>
    <lineage>
        <taxon>Bacteria</taxon>
        <taxon>Bacteria division WOR-3</taxon>
    </lineage>
</organism>
<evidence type="ECO:0000259" key="8">
    <source>
        <dbReference type="PROSITE" id="PS51449"/>
    </source>
</evidence>
<dbReference type="SUPFAM" id="SSF102114">
    <property type="entry name" value="Radical SAM enzymes"/>
    <property type="match status" value="1"/>
</dbReference>
<dbReference type="Pfam" id="PF04055">
    <property type="entry name" value="Radical_SAM"/>
    <property type="match status" value="1"/>
</dbReference>
<dbReference type="GO" id="GO:0046872">
    <property type="term" value="F:metal ion binding"/>
    <property type="evidence" value="ECO:0007669"/>
    <property type="project" value="UniProtKB-KW"/>
</dbReference>
<dbReference type="InterPro" id="IPR058240">
    <property type="entry name" value="rSAM_sf"/>
</dbReference>
<reference evidence="10" key="1">
    <citation type="journal article" date="2020" name="mSystems">
        <title>Genome- and Community-Level Interaction Insights into Carbon Utilization and Element Cycling Functions of Hydrothermarchaeota in Hydrothermal Sediment.</title>
        <authorList>
            <person name="Zhou Z."/>
            <person name="Liu Y."/>
            <person name="Xu W."/>
            <person name="Pan J."/>
            <person name="Luo Z.H."/>
            <person name="Li M."/>
        </authorList>
    </citation>
    <scope>NUCLEOTIDE SEQUENCE [LARGE SCALE GENOMIC DNA]</scope>
    <source>
        <strain evidence="10">SpSt-780</strain>
    </source>
</reference>
<dbReference type="InterPro" id="IPR013848">
    <property type="entry name" value="Methylthiotransferase_N"/>
</dbReference>
<dbReference type="Gene3D" id="3.30.750.200">
    <property type="match status" value="1"/>
</dbReference>
<dbReference type="InterPro" id="IPR007197">
    <property type="entry name" value="rSAM"/>
</dbReference>
<keyword evidence="5" id="KW-0479">Metal-binding</keyword>
<dbReference type="InterPro" id="IPR005839">
    <property type="entry name" value="Methylthiotransferase"/>
</dbReference>
<dbReference type="PROSITE" id="PS51918">
    <property type="entry name" value="RADICAL_SAM"/>
    <property type="match status" value="1"/>
</dbReference>
<dbReference type="CDD" id="cd01335">
    <property type="entry name" value="Radical_SAM"/>
    <property type="match status" value="1"/>
</dbReference>
<dbReference type="InterPro" id="IPR020612">
    <property type="entry name" value="Methylthiotransferase_CS"/>
</dbReference>
<proteinExistence type="predicted"/>
<accession>A0A7C4YGB0</accession>
<protein>
    <submittedName>
        <fullName evidence="10">MiaB/RimO family radical SAM methylthiotransferase</fullName>
        <ecNumber evidence="10">2.8.4.-</ecNumber>
    </submittedName>
</protein>
<dbReference type="InterPro" id="IPR038135">
    <property type="entry name" value="Methylthiotransferase_N_sf"/>
</dbReference>
<evidence type="ECO:0000256" key="5">
    <source>
        <dbReference type="ARBA" id="ARBA00022723"/>
    </source>
</evidence>
<keyword evidence="6" id="KW-0408">Iron</keyword>
<evidence type="ECO:0000256" key="7">
    <source>
        <dbReference type="ARBA" id="ARBA00023014"/>
    </source>
</evidence>
<dbReference type="Gene3D" id="3.40.50.12160">
    <property type="entry name" value="Methylthiotransferase, N-terminal domain"/>
    <property type="match status" value="1"/>
</dbReference>